<keyword evidence="9" id="KW-0067">ATP-binding</keyword>
<dbReference type="RefSeq" id="WP_323076831.1">
    <property type="nucleotide sequence ID" value="NZ_CBCSKM010000012.1"/>
</dbReference>
<dbReference type="InterPro" id="IPR003594">
    <property type="entry name" value="HATPase_dom"/>
</dbReference>
<keyword evidence="7" id="KW-0547">Nucleotide-binding</keyword>
<reference evidence="15 16" key="1">
    <citation type="submission" date="2023-12" db="EMBL/GenBank/DDBJ databases">
        <title>Whole genome sequencing of Paenibacillus phoenicis isolated from the Phoenix Mars Lander spacecraft assembly facility.</title>
        <authorList>
            <person name="Garcia A."/>
            <person name="Venkateswaran K."/>
        </authorList>
    </citation>
    <scope>NUCLEOTIDE SEQUENCE [LARGE SCALE GENOMIC DNA]</scope>
    <source>
        <strain evidence="15 16">3PO2SA</strain>
    </source>
</reference>
<dbReference type="InterPro" id="IPR036890">
    <property type="entry name" value="HATPase_C_sf"/>
</dbReference>
<dbReference type="PRINTS" id="PR00344">
    <property type="entry name" value="BCTRLSENSOR"/>
</dbReference>
<evidence type="ECO:0000256" key="12">
    <source>
        <dbReference type="SAM" id="Phobius"/>
    </source>
</evidence>
<keyword evidence="11 12" id="KW-0472">Membrane</keyword>
<evidence type="ECO:0000313" key="15">
    <source>
        <dbReference type="EMBL" id="MEA3570036.1"/>
    </source>
</evidence>
<evidence type="ECO:0000256" key="8">
    <source>
        <dbReference type="ARBA" id="ARBA00022777"/>
    </source>
</evidence>
<dbReference type="Proteomes" id="UP001292216">
    <property type="component" value="Unassembled WGS sequence"/>
</dbReference>
<name>A0ABU5PJJ4_9BACL</name>
<dbReference type="SMART" id="SM00387">
    <property type="entry name" value="HATPase_c"/>
    <property type="match status" value="1"/>
</dbReference>
<dbReference type="InterPro" id="IPR010559">
    <property type="entry name" value="Sig_transdc_His_kin_internal"/>
</dbReference>
<dbReference type="PANTHER" id="PTHR34220:SF7">
    <property type="entry name" value="SENSOR HISTIDINE KINASE YPDA"/>
    <property type="match status" value="1"/>
</dbReference>
<gene>
    <name evidence="15" type="ORF">U9M73_08470</name>
</gene>
<comment type="catalytic activity">
    <reaction evidence="1">
        <text>ATP + protein L-histidine = ADP + protein N-phospho-L-histidine.</text>
        <dbReference type="EC" id="2.7.13.3"/>
    </reaction>
</comment>
<evidence type="ECO:0000256" key="10">
    <source>
        <dbReference type="ARBA" id="ARBA00023012"/>
    </source>
</evidence>
<dbReference type="SUPFAM" id="SSF55874">
    <property type="entry name" value="ATPase domain of HSP90 chaperone/DNA topoisomerase II/histidine kinase"/>
    <property type="match status" value="1"/>
</dbReference>
<feature type="transmembrane region" description="Helical" evidence="12">
    <location>
        <begin position="282"/>
        <end position="305"/>
    </location>
</feature>
<keyword evidence="16" id="KW-1185">Reference proteome</keyword>
<feature type="domain" description="HAMP" evidence="14">
    <location>
        <begin position="305"/>
        <end position="357"/>
    </location>
</feature>
<evidence type="ECO:0000256" key="4">
    <source>
        <dbReference type="ARBA" id="ARBA00022475"/>
    </source>
</evidence>
<evidence type="ECO:0000256" key="5">
    <source>
        <dbReference type="ARBA" id="ARBA00022553"/>
    </source>
</evidence>
<sequence length="587" mass="67895">MSNLSGFKMRARIRTKIIAVCALILSSSLLASSWVTYSYVKDIMREQAVRDNTTKLEQTSSFINRMQEQLRETAEYIISDSEVNALMVKDPNDTYEQSYFKKNKVREKLKLFPVMNSSLLNVMIIRPDGEVFSNYQGYDSYYKDYLNQAWFADYRMGRSESRFSDPHDFIFLNRRQQVISYVVNYRNFKDDGDERYYLVLDFNQKDLASLFEQSNKDFERLLLLNQDGVPLFDSNPGETRWTDTDSEGGKYIEIVDDSVEEDWRQVAVISKSRLYERVNKLLLYYTLIVAVSLIVVMMILLPLLVQLTRPISKLVRAMKRVSAGDLNIELQIRSGDEMELLGLGFNRMMKDLKSLIESLVQEQKEKRNMQIQLLLSQMNPHFIYNTLNTVIYLAHAGRTKEVADMTASLIHLLQNTIKIGDDAWFTTLEDEIELVNKYAAIQDCRYPGRFRIEWDIQEELLPCMVLRMMLQPLIENALYHGIFPSERQGWIGISARRSDRFIEVSVLDNGIGISTSQTVLPIQNASTGIGLTNIRERLNFHYGVQAGLEIKSFPGEGTEVRIRLPFTIEDGDSTAEDSRFMRKITGL</sequence>
<dbReference type="Gene3D" id="3.30.565.10">
    <property type="entry name" value="Histidine kinase-like ATPase, C-terminal domain"/>
    <property type="match status" value="1"/>
</dbReference>
<protein>
    <recommendedName>
        <fullName evidence="3">histidine kinase</fullName>
        <ecNumber evidence="3">2.7.13.3</ecNumber>
    </recommendedName>
</protein>
<evidence type="ECO:0000256" key="6">
    <source>
        <dbReference type="ARBA" id="ARBA00022679"/>
    </source>
</evidence>
<dbReference type="Pfam" id="PF06580">
    <property type="entry name" value="His_kinase"/>
    <property type="match status" value="1"/>
</dbReference>
<dbReference type="InterPro" id="IPR003660">
    <property type="entry name" value="HAMP_dom"/>
</dbReference>
<proteinExistence type="predicted"/>
<dbReference type="InterPro" id="IPR005467">
    <property type="entry name" value="His_kinase_dom"/>
</dbReference>
<dbReference type="EMBL" id="JAYERP010000001">
    <property type="protein sequence ID" value="MEA3570036.1"/>
    <property type="molecule type" value="Genomic_DNA"/>
</dbReference>
<keyword evidence="5" id="KW-0597">Phosphoprotein</keyword>
<dbReference type="SUPFAM" id="SSF158472">
    <property type="entry name" value="HAMP domain-like"/>
    <property type="match status" value="1"/>
</dbReference>
<dbReference type="Gene3D" id="6.10.340.10">
    <property type="match status" value="1"/>
</dbReference>
<dbReference type="PROSITE" id="PS50109">
    <property type="entry name" value="HIS_KIN"/>
    <property type="match status" value="1"/>
</dbReference>
<dbReference type="CDD" id="cd06225">
    <property type="entry name" value="HAMP"/>
    <property type="match status" value="1"/>
</dbReference>
<keyword evidence="6 15" id="KW-0808">Transferase</keyword>
<evidence type="ECO:0000256" key="7">
    <source>
        <dbReference type="ARBA" id="ARBA00022741"/>
    </source>
</evidence>
<dbReference type="PANTHER" id="PTHR34220">
    <property type="entry name" value="SENSOR HISTIDINE KINASE YPDA"/>
    <property type="match status" value="1"/>
</dbReference>
<evidence type="ECO:0000313" key="16">
    <source>
        <dbReference type="Proteomes" id="UP001292216"/>
    </source>
</evidence>
<feature type="domain" description="Histidine kinase" evidence="13">
    <location>
        <begin position="466"/>
        <end position="568"/>
    </location>
</feature>
<comment type="subcellular location">
    <subcellularLocation>
        <location evidence="2">Cell membrane</location>
        <topology evidence="2">Multi-pass membrane protein</topology>
    </subcellularLocation>
</comment>
<dbReference type="EC" id="2.7.13.3" evidence="3"/>
<dbReference type="SMART" id="SM00304">
    <property type="entry name" value="HAMP"/>
    <property type="match status" value="1"/>
</dbReference>
<dbReference type="InterPro" id="IPR004358">
    <property type="entry name" value="Sig_transdc_His_kin-like_C"/>
</dbReference>
<dbReference type="Pfam" id="PF00672">
    <property type="entry name" value="HAMP"/>
    <property type="match status" value="1"/>
</dbReference>
<evidence type="ECO:0000256" key="3">
    <source>
        <dbReference type="ARBA" id="ARBA00012438"/>
    </source>
</evidence>
<comment type="caution">
    <text evidence="15">The sequence shown here is derived from an EMBL/GenBank/DDBJ whole genome shotgun (WGS) entry which is preliminary data.</text>
</comment>
<evidence type="ECO:0000256" key="11">
    <source>
        <dbReference type="ARBA" id="ARBA00023136"/>
    </source>
</evidence>
<dbReference type="PROSITE" id="PS50885">
    <property type="entry name" value="HAMP"/>
    <property type="match status" value="1"/>
</dbReference>
<dbReference type="GO" id="GO:0004673">
    <property type="term" value="F:protein histidine kinase activity"/>
    <property type="evidence" value="ECO:0007669"/>
    <property type="project" value="UniProtKB-EC"/>
</dbReference>
<dbReference type="InterPro" id="IPR050640">
    <property type="entry name" value="Bact_2-comp_sensor_kinase"/>
</dbReference>
<keyword evidence="8 15" id="KW-0418">Kinase</keyword>
<evidence type="ECO:0000256" key="1">
    <source>
        <dbReference type="ARBA" id="ARBA00000085"/>
    </source>
</evidence>
<accession>A0ABU5PJJ4</accession>
<keyword evidence="10" id="KW-0902">Two-component regulatory system</keyword>
<keyword evidence="12" id="KW-1133">Transmembrane helix</keyword>
<keyword evidence="12" id="KW-0812">Transmembrane</keyword>
<evidence type="ECO:0000259" key="13">
    <source>
        <dbReference type="PROSITE" id="PS50109"/>
    </source>
</evidence>
<organism evidence="15 16">
    <name type="scientific">Paenibacillus phoenicis</name>
    <dbReference type="NCBI Taxonomy" id="554117"/>
    <lineage>
        <taxon>Bacteria</taxon>
        <taxon>Bacillati</taxon>
        <taxon>Bacillota</taxon>
        <taxon>Bacilli</taxon>
        <taxon>Bacillales</taxon>
        <taxon>Paenibacillaceae</taxon>
        <taxon>Paenibacillus</taxon>
    </lineage>
</organism>
<dbReference type="Pfam" id="PF02518">
    <property type="entry name" value="HATPase_c"/>
    <property type="match status" value="1"/>
</dbReference>
<keyword evidence="4" id="KW-1003">Cell membrane</keyword>
<evidence type="ECO:0000259" key="14">
    <source>
        <dbReference type="PROSITE" id="PS50885"/>
    </source>
</evidence>
<evidence type="ECO:0000256" key="2">
    <source>
        <dbReference type="ARBA" id="ARBA00004651"/>
    </source>
</evidence>
<evidence type="ECO:0000256" key="9">
    <source>
        <dbReference type="ARBA" id="ARBA00022840"/>
    </source>
</evidence>